<dbReference type="SUPFAM" id="SSF52540">
    <property type="entry name" value="P-loop containing nucleoside triphosphate hydrolases"/>
    <property type="match status" value="1"/>
</dbReference>
<dbReference type="GO" id="GO:0016887">
    <property type="term" value="F:ATP hydrolysis activity"/>
    <property type="evidence" value="ECO:0007669"/>
    <property type="project" value="InterPro"/>
</dbReference>
<dbReference type="PATRIC" id="fig|83552.4.peg.156"/>
<dbReference type="AlphaFoldDB" id="A0A0C1C5F3"/>
<comment type="caution">
    <text evidence="6">The sequence shown here is derived from an EMBL/GenBank/DDBJ whole genome shotgun (WGS) entry which is preliminary data.</text>
</comment>
<evidence type="ECO:0000313" key="7">
    <source>
        <dbReference type="Proteomes" id="UP000031307"/>
    </source>
</evidence>
<reference evidence="6 7" key="1">
    <citation type="journal article" date="2014" name="Mol. Biol. Evol.">
        <title>Massive expansion of Ubiquitination-related gene families within the Chlamydiae.</title>
        <authorList>
            <person name="Domman D."/>
            <person name="Collingro A."/>
            <person name="Lagkouvardos I."/>
            <person name="Gehre L."/>
            <person name="Weinmaier T."/>
            <person name="Rattei T."/>
            <person name="Subtil A."/>
            <person name="Horn M."/>
        </authorList>
    </citation>
    <scope>NUCLEOTIDE SEQUENCE [LARGE SCALE GENOMIC DNA]</scope>
    <source>
        <strain evidence="6 7">OEW1</strain>
    </source>
</reference>
<dbReference type="InterPro" id="IPR017871">
    <property type="entry name" value="ABC_transporter-like_CS"/>
</dbReference>
<evidence type="ECO:0000256" key="2">
    <source>
        <dbReference type="ARBA" id="ARBA00022448"/>
    </source>
</evidence>
<dbReference type="Gene3D" id="3.40.50.300">
    <property type="entry name" value="P-loop containing nucleotide triphosphate hydrolases"/>
    <property type="match status" value="1"/>
</dbReference>
<evidence type="ECO:0000313" key="6">
    <source>
        <dbReference type="EMBL" id="KIA78631.1"/>
    </source>
</evidence>
<dbReference type="PANTHER" id="PTHR43776">
    <property type="entry name" value="TRANSPORT ATP-BINDING PROTEIN"/>
    <property type="match status" value="1"/>
</dbReference>
<dbReference type="Pfam" id="PF00005">
    <property type="entry name" value="ABC_tran"/>
    <property type="match status" value="1"/>
</dbReference>
<keyword evidence="4 6" id="KW-0067">ATP-binding</keyword>
<gene>
    <name evidence="6" type="primary">appF</name>
    <name evidence="6" type="ORF">DB43_DQ00130</name>
</gene>
<dbReference type="InterPro" id="IPR050319">
    <property type="entry name" value="ABC_transp_ATP-bind"/>
</dbReference>
<organism evidence="6 7">
    <name type="scientific">Parachlamydia acanthamoebae</name>
    <dbReference type="NCBI Taxonomy" id="83552"/>
    <lineage>
        <taxon>Bacteria</taxon>
        <taxon>Pseudomonadati</taxon>
        <taxon>Chlamydiota</taxon>
        <taxon>Chlamydiia</taxon>
        <taxon>Parachlamydiales</taxon>
        <taxon>Parachlamydiaceae</taxon>
        <taxon>Parachlamydia</taxon>
    </lineage>
</organism>
<dbReference type="InterPro" id="IPR003439">
    <property type="entry name" value="ABC_transporter-like_ATP-bd"/>
</dbReference>
<sequence length="231" mass="25312">MIPLISSKTEGIAMTKTLLEVRNLKKFFPVYSGLFRHQTAEIKAVNGIDFKVETGKVLGMVGESGSGKSTAGRAAIRLIEPTEGHISFLGQDLLAMSHSELKSVRKNVQMIFQNPYSSLNPRKTIGEAIGEGLIYHGLVKTREEQIETVAETLESVGLSPDAMRKYPHQFSGGQQQRICIGRAIAMRPQLIICDEAVSALDVSIQAQVLNLLTDLKIKWGLAISSFPMICL</sequence>
<evidence type="ECO:0000259" key="5">
    <source>
        <dbReference type="PROSITE" id="PS50893"/>
    </source>
</evidence>
<dbReference type="GO" id="GO:0005524">
    <property type="term" value="F:ATP binding"/>
    <property type="evidence" value="ECO:0007669"/>
    <property type="project" value="UniProtKB-KW"/>
</dbReference>
<comment type="similarity">
    <text evidence="1">Belongs to the ABC transporter superfamily.</text>
</comment>
<dbReference type="SMART" id="SM00382">
    <property type="entry name" value="AAA"/>
    <property type="match status" value="1"/>
</dbReference>
<dbReference type="Proteomes" id="UP000031307">
    <property type="component" value="Unassembled WGS sequence"/>
</dbReference>
<evidence type="ECO:0000256" key="4">
    <source>
        <dbReference type="ARBA" id="ARBA00022840"/>
    </source>
</evidence>
<dbReference type="EMBL" id="JSAM01000011">
    <property type="protein sequence ID" value="KIA78631.1"/>
    <property type="molecule type" value="Genomic_DNA"/>
</dbReference>
<dbReference type="GO" id="GO:0055085">
    <property type="term" value="P:transmembrane transport"/>
    <property type="evidence" value="ECO:0007669"/>
    <property type="project" value="UniProtKB-ARBA"/>
</dbReference>
<proteinExistence type="inferred from homology"/>
<evidence type="ECO:0000256" key="1">
    <source>
        <dbReference type="ARBA" id="ARBA00005417"/>
    </source>
</evidence>
<dbReference type="PANTHER" id="PTHR43776:SF7">
    <property type="entry name" value="D,D-DIPEPTIDE TRANSPORT ATP-BINDING PROTEIN DDPF-RELATED"/>
    <property type="match status" value="1"/>
</dbReference>
<dbReference type="CDD" id="cd03257">
    <property type="entry name" value="ABC_NikE_OppD_transporters"/>
    <property type="match status" value="1"/>
</dbReference>
<dbReference type="PROSITE" id="PS50893">
    <property type="entry name" value="ABC_TRANSPORTER_2"/>
    <property type="match status" value="1"/>
</dbReference>
<name>A0A0C1C5F3_9BACT</name>
<feature type="domain" description="ABC transporter" evidence="5">
    <location>
        <begin position="19"/>
        <end position="231"/>
    </location>
</feature>
<keyword evidence="3" id="KW-0547">Nucleotide-binding</keyword>
<accession>A0A0C1C5F3</accession>
<dbReference type="InterPro" id="IPR003593">
    <property type="entry name" value="AAA+_ATPase"/>
</dbReference>
<protein>
    <submittedName>
        <fullName evidence="6">Oligopeptide transport ATP-binding protein AppF</fullName>
    </submittedName>
</protein>
<evidence type="ECO:0000256" key="3">
    <source>
        <dbReference type="ARBA" id="ARBA00022741"/>
    </source>
</evidence>
<keyword evidence="2" id="KW-0813">Transport</keyword>
<dbReference type="PROSITE" id="PS00211">
    <property type="entry name" value="ABC_TRANSPORTER_1"/>
    <property type="match status" value="1"/>
</dbReference>
<dbReference type="InterPro" id="IPR027417">
    <property type="entry name" value="P-loop_NTPase"/>
</dbReference>